<accession>A0ABU9TVZ7</accession>
<organism evidence="2 3">
    <name type="scientific">Neptuniibacter pectenicola</name>
    <dbReference type="NCBI Taxonomy" id="1806669"/>
    <lineage>
        <taxon>Bacteria</taxon>
        <taxon>Pseudomonadati</taxon>
        <taxon>Pseudomonadota</taxon>
        <taxon>Gammaproteobacteria</taxon>
        <taxon>Oceanospirillales</taxon>
        <taxon>Oceanospirillaceae</taxon>
        <taxon>Neptuniibacter</taxon>
    </lineage>
</organism>
<dbReference type="EMBL" id="JBBMRA010000022">
    <property type="protein sequence ID" value="MEM5537893.1"/>
    <property type="molecule type" value="Genomic_DNA"/>
</dbReference>
<evidence type="ECO:0000313" key="3">
    <source>
        <dbReference type="Proteomes" id="UP001449225"/>
    </source>
</evidence>
<dbReference type="Proteomes" id="UP001449225">
    <property type="component" value="Unassembled WGS sequence"/>
</dbReference>
<evidence type="ECO:0000313" key="2">
    <source>
        <dbReference type="EMBL" id="MEM5537893.1"/>
    </source>
</evidence>
<dbReference type="PANTHER" id="PTHR45947:SF3">
    <property type="entry name" value="SULFOQUINOVOSYL TRANSFERASE SQD2"/>
    <property type="match status" value="1"/>
</dbReference>
<evidence type="ECO:0000259" key="1">
    <source>
        <dbReference type="Pfam" id="PF00534"/>
    </source>
</evidence>
<keyword evidence="2" id="KW-0808">Transferase</keyword>
<dbReference type="PANTHER" id="PTHR45947">
    <property type="entry name" value="SULFOQUINOVOSYL TRANSFERASE SQD2"/>
    <property type="match status" value="1"/>
</dbReference>
<dbReference type="SUPFAM" id="SSF53756">
    <property type="entry name" value="UDP-Glycosyltransferase/glycogen phosphorylase"/>
    <property type="match status" value="1"/>
</dbReference>
<keyword evidence="2" id="KW-0328">Glycosyltransferase</keyword>
<comment type="caution">
    <text evidence="2">The sequence shown here is derived from an EMBL/GenBank/DDBJ whole genome shotgun (WGS) entry which is preliminary data.</text>
</comment>
<proteinExistence type="predicted"/>
<dbReference type="Pfam" id="PF00534">
    <property type="entry name" value="Glycos_transf_1"/>
    <property type="match status" value="1"/>
</dbReference>
<dbReference type="InterPro" id="IPR050194">
    <property type="entry name" value="Glycosyltransferase_grp1"/>
</dbReference>
<dbReference type="RefSeq" id="WP_342855061.1">
    <property type="nucleotide sequence ID" value="NZ_JBBMRA010000022.1"/>
</dbReference>
<name>A0ABU9TVZ7_9GAMM</name>
<protein>
    <submittedName>
        <fullName evidence="2">Glycosyltransferase</fullName>
        <ecNumber evidence="2">2.4.-.-</ecNumber>
    </submittedName>
</protein>
<feature type="domain" description="Glycosyl transferase family 1" evidence="1">
    <location>
        <begin position="135"/>
        <end position="260"/>
    </location>
</feature>
<keyword evidence="3" id="KW-1185">Reference proteome</keyword>
<sequence length="315" mass="35925">MIVNHVMSNDVQSGIFDSIMGYFKVYSPDVEYVVSIKPINDADVYHYHRPHLESSLMPGSTATVHHDLKDTDSWLDPNRFYDRYKECEYVICLNTGQEKILNELGIKNTVVIPHGYRSDLFNLLPKAQHEGRKFRLAVISKRYGRKVKGEAYLYEIMKRLDPESIEWLFVGEGRSVEAKRARDLGFDVKLYERLPYRVFGSLYESIDALVMCSWHEGGPANIPEALASGTPVIGFNVGMVKDAVRNGVNGAILTGNPDVDERIFISLFKEEKNILKLQSNFFSESYSSPLLTWQQCIHKNVDVYRQILKSGEGNS</sequence>
<reference evidence="2 3" key="1">
    <citation type="submission" date="2024-03" db="EMBL/GenBank/DDBJ databases">
        <title>Community enrichment and isolation of bacterial strains for fucoidan degradation.</title>
        <authorList>
            <person name="Sichert A."/>
        </authorList>
    </citation>
    <scope>NUCLEOTIDE SEQUENCE [LARGE SCALE GENOMIC DNA]</scope>
    <source>
        <strain evidence="2 3">AS76</strain>
    </source>
</reference>
<dbReference type="EC" id="2.4.-.-" evidence="2"/>
<dbReference type="Gene3D" id="3.40.50.2000">
    <property type="entry name" value="Glycogen Phosphorylase B"/>
    <property type="match status" value="2"/>
</dbReference>
<gene>
    <name evidence="2" type="ORF">WNY58_16015</name>
</gene>
<dbReference type="GO" id="GO:0016757">
    <property type="term" value="F:glycosyltransferase activity"/>
    <property type="evidence" value="ECO:0007669"/>
    <property type="project" value="UniProtKB-KW"/>
</dbReference>
<dbReference type="InterPro" id="IPR001296">
    <property type="entry name" value="Glyco_trans_1"/>
</dbReference>